<dbReference type="SMART" id="SM00899">
    <property type="entry name" value="FeoA"/>
    <property type="match status" value="1"/>
</dbReference>
<dbReference type="InterPro" id="IPR007167">
    <property type="entry name" value="Fe-transptr_FeoA-like"/>
</dbReference>
<dbReference type="InterPro" id="IPR053184">
    <property type="entry name" value="FeoA-like"/>
</dbReference>
<accession>A0ABR8PXT1</accession>
<reference evidence="3 4" key="1">
    <citation type="submission" date="2020-08" db="EMBL/GenBank/DDBJ databases">
        <title>A Genomic Blueprint of the Chicken Gut Microbiome.</title>
        <authorList>
            <person name="Gilroy R."/>
            <person name="Ravi A."/>
            <person name="Getino M."/>
            <person name="Pursley I."/>
            <person name="Horton D.L."/>
            <person name="Alikhan N.-F."/>
            <person name="Baker D."/>
            <person name="Gharbi K."/>
            <person name="Hall N."/>
            <person name="Watson M."/>
            <person name="Adriaenssens E.M."/>
            <person name="Foster-Nyarko E."/>
            <person name="Jarju S."/>
            <person name="Secka A."/>
            <person name="Antonio M."/>
            <person name="Oren A."/>
            <person name="Chaudhuri R."/>
            <person name="La Ragione R.M."/>
            <person name="Hildebrand F."/>
            <person name="Pallen M.J."/>
        </authorList>
    </citation>
    <scope>NUCLEOTIDE SEQUENCE [LARGE SCALE GENOMIC DNA]</scope>
    <source>
        <strain evidence="3 4">Sa3CVN1</strain>
    </source>
</reference>
<dbReference type="PANTHER" id="PTHR43151:SF1">
    <property type="entry name" value="SSR2333 PROTEIN"/>
    <property type="match status" value="1"/>
</dbReference>
<evidence type="ECO:0000313" key="3">
    <source>
        <dbReference type="EMBL" id="MBD7912968.1"/>
    </source>
</evidence>
<comment type="caution">
    <text evidence="3">The sequence shown here is derived from an EMBL/GenBank/DDBJ whole genome shotgun (WGS) entry which is preliminary data.</text>
</comment>
<proteinExistence type="predicted"/>
<dbReference type="InterPro" id="IPR038157">
    <property type="entry name" value="FeoA_core_dom"/>
</dbReference>
<dbReference type="EMBL" id="JACSRA010000032">
    <property type="protein sequence ID" value="MBD7912968.1"/>
    <property type="molecule type" value="Genomic_DNA"/>
</dbReference>
<dbReference type="InterPro" id="IPR008988">
    <property type="entry name" value="Transcriptional_repressor_C"/>
</dbReference>
<gene>
    <name evidence="3" type="ORF">H9661_16570</name>
</gene>
<dbReference type="Gene3D" id="2.30.30.90">
    <property type="match status" value="1"/>
</dbReference>
<evidence type="ECO:0000256" key="1">
    <source>
        <dbReference type="ARBA" id="ARBA00023004"/>
    </source>
</evidence>
<organism evidence="3 4">
    <name type="scientific">Clostridium cibarium</name>
    <dbReference type="NCBI Taxonomy" id="2762247"/>
    <lineage>
        <taxon>Bacteria</taxon>
        <taxon>Bacillati</taxon>
        <taxon>Bacillota</taxon>
        <taxon>Clostridia</taxon>
        <taxon>Eubacteriales</taxon>
        <taxon>Clostridiaceae</taxon>
        <taxon>Clostridium</taxon>
    </lineage>
</organism>
<sequence>MILPMNLADEGKEVEVKSISMKDGLGKRLSELGLISGNKIRIIKNDGRSIIVAIDESRFAIDKSIAQKVMISI</sequence>
<name>A0ABR8PXT1_9CLOT</name>
<evidence type="ECO:0000313" key="4">
    <source>
        <dbReference type="Proteomes" id="UP000627781"/>
    </source>
</evidence>
<dbReference type="Proteomes" id="UP000627781">
    <property type="component" value="Unassembled WGS sequence"/>
</dbReference>
<protein>
    <submittedName>
        <fullName evidence="3">FeoA domain-containing protein</fullName>
    </submittedName>
</protein>
<keyword evidence="4" id="KW-1185">Reference proteome</keyword>
<dbReference type="Pfam" id="PF04023">
    <property type="entry name" value="FeoA"/>
    <property type="match status" value="1"/>
</dbReference>
<feature type="domain" description="Ferrous iron transporter FeoA-like" evidence="2">
    <location>
        <begin position="3"/>
        <end position="73"/>
    </location>
</feature>
<dbReference type="PANTHER" id="PTHR43151">
    <property type="entry name" value="FEOA FAMILY PROTEIN"/>
    <property type="match status" value="1"/>
</dbReference>
<keyword evidence="1" id="KW-0408">Iron</keyword>
<dbReference type="SUPFAM" id="SSF50037">
    <property type="entry name" value="C-terminal domain of transcriptional repressors"/>
    <property type="match status" value="1"/>
</dbReference>
<evidence type="ECO:0000259" key="2">
    <source>
        <dbReference type="SMART" id="SM00899"/>
    </source>
</evidence>
<dbReference type="RefSeq" id="WP_143317393.1">
    <property type="nucleotide sequence ID" value="NZ_JACSRA010000032.1"/>
</dbReference>